<evidence type="ECO:0000313" key="1">
    <source>
        <dbReference type="EMBL" id="KAJ9609673.1"/>
    </source>
</evidence>
<dbReference type="SUPFAM" id="SSF52047">
    <property type="entry name" value="RNI-like"/>
    <property type="match status" value="1"/>
</dbReference>
<dbReference type="Proteomes" id="UP001172673">
    <property type="component" value="Unassembled WGS sequence"/>
</dbReference>
<dbReference type="EMBL" id="JAPDRK010000008">
    <property type="protein sequence ID" value="KAJ9609673.1"/>
    <property type="molecule type" value="Genomic_DNA"/>
</dbReference>
<comment type="caution">
    <text evidence="1">The sequence shown here is derived from an EMBL/GenBank/DDBJ whole genome shotgun (WGS) entry which is preliminary data.</text>
</comment>
<name>A0AA39CI50_9EURO</name>
<dbReference type="InterPro" id="IPR032675">
    <property type="entry name" value="LRR_dom_sf"/>
</dbReference>
<reference evidence="1" key="1">
    <citation type="submission" date="2022-10" db="EMBL/GenBank/DDBJ databases">
        <title>Culturing micro-colonial fungi from biological soil crusts in the Mojave desert and describing Neophaeococcomyces mojavensis, and introducing the new genera and species Taxawa tesnikishii.</title>
        <authorList>
            <person name="Kurbessoian T."/>
            <person name="Stajich J.E."/>
        </authorList>
    </citation>
    <scope>NUCLEOTIDE SEQUENCE</scope>
    <source>
        <strain evidence="1">TK_41</strain>
    </source>
</reference>
<gene>
    <name evidence="1" type="ORF">H2200_006001</name>
</gene>
<protein>
    <submittedName>
        <fullName evidence="1">Uncharacterized protein</fullName>
    </submittedName>
</protein>
<evidence type="ECO:0000313" key="2">
    <source>
        <dbReference type="Proteomes" id="UP001172673"/>
    </source>
</evidence>
<dbReference type="Gene3D" id="3.80.10.10">
    <property type="entry name" value="Ribonuclease Inhibitor"/>
    <property type="match status" value="1"/>
</dbReference>
<organism evidence="1 2">
    <name type="scientific">Cladophialophora chaetospira</name>
    <dbReference type="NCBI Taxonomy" id="386627"/>
    <lineage>
        <taxon>Eukaryota</taxon>
        <taxon>Fungi</taxon>
        <taxon>Dikarya</taxon>
        <taxon>Ascomycota</taxon>
        <taxon>Pezizomycotina</taxon>
        <taxon>Eurotiomycetes</taxon>
        <taxon>Chaetothyriomycetidae</taxon>
        <taxon>Chaetothyriales</taxon>
        <taxon>Herpotrichiellaceae</taxon>
        <taxon>Cladophialophora</taxon>
    </lineage>
</organism>
<keyword evidence="2" id="KW-1185">Reference proteome</keyword>
<proteinExistence type="predicted"/>
<sequence>MSSTKLQFGPDLQYMLAETLLAHLVSTGNGDDFWDPVVLSTLLSLRLASRHLSTSHKINSVLFEQITFQCTAENLTLLIQTCWTSIGPFVHKINFVPSPHTEEMTLPPFQKLLAILSQHVNEYKLGYGGSVALRRYMRTHWSGRVPTSEIEVLAAFECYKLRAHADDNVILAGFMRRHWVDALRSMPHVTEFNLRSLIRHHPLHFTGADFGIGEENENCFDCHDARCLLRDVSKHSAHGLCTLTIECLTAAGTQITALTIDSELIQDSPLSSPWGRLSLRSLKSLCLTTPGFHEEDSQFQENLEGIKTVLQFMLHECHDSLQELSFYQNSAYQSASYNIGLDLEFPRLERLYIEGLDLPESFAEDLLRFPALQRISLNHCSPGDVEIPDEGWKALFHAVRAPPNPVHLTFDLVYSQDSFEGCFEFNPAKAEENIREWCNVPNNEPEKVLFEFLLDQRPWDETLQRWWEL</sequence>
<accession>A0AA39CI50</accession>
<dbReference type="AlphaFoldDB" id="A0AA39CI50"/>